<evidence type="ECO:0000256" key="2">
    <source>
        <dbReference type="ARBA" id="ARBA00011955"/>
    </source>
</evidence>
<keyword evidence="11" id="KW-0812">Transmembrane</keyword>
<dbReference type="AlphaFoldDB" id="A0A4P8EEI4"/>
<dbReference type="OrthoDB" id="9778595at2"/>
<dbReference type="GO" id="GO:0046872">
    <property type="term" value="F:metal ion binding"/>
    <property type="evidence" value="ECO:0007669"/>
    <property type="project" value="UniProtKB-KW"/>
</dbReference>
<sequence length="108" mass="11017">MIRAKPMTGLRLPLDLSVATSGLRAQSYALGGTEYGHIIDPHLARPVVGGAASVLRASAMEADGWATALAAAGAQGPQIAQWIFFWGFALSCCPSGGLALVCFSGGGR</sequence>
<keyword evidence="11" id="KW-0472">Membrane</keyword>
<evidence type="ECO:0000256" key="6">
    <source>
        <dbReference type="ARBA" id="ARBA00022723"/>
    </source>
</evidence>
<evidence type="ECO:0000256" key="7">
    <source>
        <dbReference type="ARBA" id="ARBA00022827"/>
    </source>
</evidence>
<keyword evidence="11" id="KW-1133">Transmembrane helix</keyword>
<dbReference type="GO" id="GO:0016740">
    <property type="term" value="F:transferase activity"/>
    <property type="evidence" value="ECO:0007669"/>
    <property type="project" value="UniProtKB-KW"/>
</dbReference>
<dbReference type="EC" id="2.7.1.180" evidence="2"/>
<evidence type="ECO:0000256" key="10">
    <source>
        <dbReference type="ARBA" id="ARBA00048540"/>
    </source>
</evidence>
<keyword evidence="7" id="KW-0274">FAD</keyword>
<comment type="catalytic activity">
    <reaction evidence="10">
        <text>L-threonyl-[protein] + FAD = FMN-L-threonyl-[protein] + AMP + H(+)</text>
        <dbReference type="Rhea" id="RHEA:36847"/>
        <dbReference type="Rhea" id="RHEA-COMP:11060"/>
        <dbReference type="Rhea" id="RHEA-COMP:11061"/>
        <dbReference type="ChEBI" id="CHEBI:15378"/>
        <dbReference type="ChEBI" id="CHEBI:30013"/>
        <dbReference type="ChEBI" id="CHEBI:57692"/>
        <dbReference type="ChEBI" id="CHEBI:74257"/>
        <dbReference type="ChEBI" id="CHEBI:456215"/>
        <dbReference type="EC" id="2.7.1.180"/>
    </reaction>
</comment>
<name>A0A4P8EEI4_9RHOB</name>
<evidence type="ECO:0000256" key="11">
    <source>
        <dbReference type="SAM" id="Phobius"/>
    </source>
</evidence>
<evidence type="ECO:0000256" key="3">
    <source>
        <dbReference type="ARBA" id="ARBA00016337"/>
    </source>
</evidence>
<evidence type="ECO:0000256" key="8">
    <source>
        <dbReference type="ARBA" id="ARBA00022842"/>
    </source>
</evidence>
<dbReference type="EMBL" id="CP039964">
    <property type="protein sequence ID" value="QCO55228.1"/>
    <property type="molecule type" value="Genomic_DNA"/>
</dbReference>
<feature type="transmembrane region" description="Helical" evidence="11">
    <location>
        <begin position="83"/>
        <end position="103"/>
    </location>
</feature>
<evidence type="ECO:0000256" key="1">
    <source>
        <dbReference type="ARBA" id="ARBA00001946"/>
    </source>
</evidence>
<dbReference type="SUPFAM" id="SSF143631">
    <property type="entry name" value="ApbE-like"/>
    <property type="match status" value="1"/>
</dbReference>
<dbReference type="PANTHER" id="PTHR30040">
    <property type="entry name" value="THIAMINE BIOSYNTHESIS LIPOPROTEIN APBE"/>
    <property type="match status" value="1"/>
</dbReference>
<dbReference type="InterPro" id="IPR024932">
    <property type="entry name" value="ApbE"/>
</dbReference>
<keyword evidence="4" id="KW-0285">Flavoprotein</keyword>
<reference evidence="12 13" key="1">
    <citation type="submission" date="2019-05" db="EMBL/GenBank/DDBJ databases">
        <title>Pseudorhodobacter turbinis sp. nov., isolated from the gut of the Korean turban shell.</title>
        <authorList>
            <person name="Jeong Y.-S."/>
            <person name="Kang W.-R."/>
            <person name="Bae J.-W."/>
        </authorList>
    </citation>
    <scope>NUCLEOTIDE SEQUENCE [LARGE SCALE GENOMIC DNA]</scope>
    <source>
        <strain evidence="12 13">S12M18</strain>
    </source>
</reference>
<dbReference type="KEGG" id="pseb:EOK75_05220"/>
<evidence type="ECO:0000256" key="9">
    <source>
        <dbReference type="ARBA" id="ARBA00031306"/>
    </source>
</evidence>
<evidence type="ECO:0000313" key="12">
    <source>
        <dbReference type="EMBL" id="QCO55228.1"/>
    </source>
</evidence>
<dbReference type="InterPro" id="IPR003374">
    <property type="entry name" value="ApbE-like_sf"/>
</dbReference>
<evidence type="ECO:0000256" key="5">
    <source>
        <dbReference type="ARBA" id="ARBA00022679"/>
    </source>
</evidence>
<proteinExistence type="predicted"/>
<dbReference type="Pfam" id="PF02424">
    <property type="entry name" value="ApbE"/>
    <property type="match status" value="1"/>
</dbReference>
<organism evidence="12 13">
    <name type="scientific">Pseudorhodobacter turbinis</name>
    <dbReference type="NCBI Taxonomy" id="2500533"/>
    <lineage>
        <taxon>Bacteria</taxon>
        <taxon>Pseudomonadati</taxon>
        <taxon>Pseudomonadota</taxon>
        <taxon>Alphaproteobacteria</taxon>
        <taxon>Rhodobacterales</taxon>
        <taxon>Paracoccaceae</taxon>
        <taxon>Pseudorhodobacter</taxon>
    </lineage>
</organism>
<evidence type="ECO:0000313" key="13">
    <source>
        <dbReference type="Proteomes" id="UP000298631"/>
    </source>
</evidence>
<keyword evidence="6" id="KW-0479">Metal-binding</keyword>
<comment type="cofactor">
    <cofactor evidence="1">
        <name>Mg(2+)</name>
        <dbReference type="ChEBI" id="CHEBI:18420"/>
    </cofactor>
</comment>
<dbReference type="Gene3D" id="3.10.520.10">
    <property type="entry name" value="ApbE-like domains"/>
    <property type="match status" value="1"/>
</dbReference>
<keyword evidence="13" id="KW-1185">Reference proteome</keyword>
<protein>
    <recommendedName>
        <fullName evidence="3">FAD:protein FMN transferase</fullName>
        <ecNumber evidence="2">2.7.1.180</ecNumber>
    </recommendedName>
    <alternativeName>
        <fullName evidence="9">Flavin transferase</fullName>
    </alternativeName>
</protein>
<evidence type="ECO:0000256" key="4">
    <source>
        <dbReference type="ARBA" id="ARBA00022630"/>
    </source>
</evidence>
<keyword evidence="5 12" id="KW-0808">Transferase</keyword>
<accession>A0A4P8EEI4</accession>
<dbReference type="Proteomes" id="UP000298631">
    <property type="component" value="Chromosome"/>
</dbReference>
<keyword evidence="8" id="KW-0460">Magnesium</keyword>
<dbReference type="PANTHER" id="PTHR30040:SF2">
    <property type="entry name" value="FAD:PROTEIN FMN TRANSFERASE"/>
    <property type="match status" value="1"/>
</dbReference>
<gene>
    <name evidence="12" type="ORF">EOK75_05220</name>
</gene>